<proteinExistence type="predicted"/>
<dbReference type="AlphaFoldDB" id="A0A7J0E4X5"/>
<dbReference type="EMBL" id="BJWL01000001">
    <property type="protein sequence ID" value="GFY81332.1"/>
    <property type="molecule type" value="Genomic_DNA"/>
</dbReference>
<comment type="caution">
    <text evidence="1">The sequence shown here is derived from an EMBL/GenBank/DDBJ whole genome shotgun (WGS) entry which is preliminary data.</text>
</comment>
<keyword evidence="2" id="KW-1185">Reference proteome</keyword>
<evidence type="ECO:0000313" key="2">
    <source>
        <dbReference type="Proteomes" id="UP000585474"/>
    </source>
</evidence>
<accession>A0A7J0E4X5</accession>
<dbReference type="Proteomes" id="UP000585474">
    <property type="component" value="Unassembled WGS sequence"/>
</dbReference>
<name>A0A7J0E4X5_9ERIC</name>
<sequence length="115" mass="12802">MGLRGIETTKEVCWQLIKISWDVAGPRGKIPRADFHIEARGVLREISQDVRGRSLEETVSHQIVIDLAGPSWDVAGRSRELVFCHKPRGILTGLSWERQSSRDPCGGELHESAAT</sequence>
<reference evidence="1 2" key="1">
    <citation type="submission" date="2019-07" db="EMBL/GenBank/DDBJ databases">
        <title>De Novo Assembly of kiwifruit Actinidia rufa.</title>
        <authorList>
            <person name="Sugita-Konishi S."/>
            <person name="Sato K."/>
            <person name="Mori E."/>
            <person name="Abe Y."/>
            <person name="Kisaki G."/>
            <person name="Hamano K."/>
            <person name="Suezawa K."/>
            <person name="Otani M."/>
            <person name="Fukuda T."/>
            <person name="Manabe T."/>
            <person name="Gomi K."/>
            <person name="Tabuchi M."/>
            <person name="Akimitsu K."/>
            <person name="Kataoka I."/>
        </authorList>
    </citation>
    <scope>NUCLEOTIDE SEQUENCE [LARGE SCALE GENOMIC DNA]</scope>
    <source>
        <strain evidence="2">cv. Fuchu</strain>
    </source>
</reference>
<evidence type="ECO:0000313" key="1">
    <source>
        <dbReference type="EMBL" id="GFY81332.1"/>
    </source>
</evidence>
<protein>
    <submittedName>
        <fullName evidence="1">Uncharacterized protein</fullName>
    </submittedName>
</protein>
<organism evidence="1 2">
    <name type="scientific">Actinidia rufa</name>
    <dbReference type="NCBI Taxonomy" id="165716"/>
    <lineage>
        <taxon>Eukaryota</taxon>
        <taxon>Viridiplantae</taxon>
        <taxon>Streptophyta</taxon>
        <taxon>Embryophyta</taxon>
        <taxon>Tracheophyta</taxon>
        <taxon>Spermatophyta</taxon>
        <taxon>Magnoliopsida</taxon>
        <taxon>eudicotyledons</taxon>
        <taxon>Gunneridae</taxon>
        <taxon>Pentapetalae</taxon>
        <taxon>asterids</taxon>
        <taxon>Ericales</taxon>
        <taxon>Actinidiaceae</taxon>
        <taxon>Actinidia</taxon>
    </lineage>
</organism>
<gene>
    <name evidence="1" type="ORF">Acr_01g0011410</name>
</gene>